<organism evidence="5 6">
    <name type="scientific">Trapa natans</name>
    <name type="common">Water chestnut</name>
    <dbReference type="NCBI Taxonomy" id="22666"/>
    <lineage>
        <taxon>Eukaryota</taxon>
        <taxon>Viridiplantae</taxon>
        <taxon>Streptophyta</taxon>
        <taxon>Embryophyta</taxon>
        <taxon>Tracheophyta</taxon>
        <taxon>Spermatophyta</taxon>
        <taxon>Magnoliopsida</taxon>
        <taxon>eudicotyledons</taxon>
        <taxon>Gunneridae</taxon>
        <taxon>Pentapetalae</taxon>
        <taxon>rosids</taxon>
        <taxon>malvids</taxon>
        <taxon>Myrtales</taxon>
        <taxon>Lythraceae</taxon>
        <taxon>Trapa</taxon>
    </lineage>
</organism>
<evidence type="ECO:0000256" key="3">
    <source>
        <dbReference type="ARBA" id="ARBA00023085"/>
    </source>
</evidence>
<dbReference type="Pfam" id="PF01095">
    <property type="entry name" value="Pectinesterase"/>
    <property type="match status" value="1"/>
</dbReference>
<keyword evidence="6" id="KW-1185">Reference proteome</keyword>
<feature type="domain" description="Pectinesterase catalytic" evidence="4">
    <location>
        <begin position="1"/>
        <end position="68"/>
    </location>
</feature>
<reference evidence="5 6" key="1">
    <citation type="journal article" date="2023" name="Hortic Res">
        <title>Pangenome of water caltrop reveals structural variations and asymmetric subgenome divergence after allopolyploidization.</title>
        <authorList>
            <person name="Zhang X."/>
            <person name="Chen Y."/>
            <person name="Wang L."/>
            <person name="Yuan Y."/>
            <person name="Fang M."/>
            <person name="Shi L."/>
            <person name="Lu R."/>
            <person name="Comes H.P."/>
            <person name="Ma Y."/>
            <person name="Chen Y."/>
            <person name="Huang G."/>
            <person name="Zhou Y."/>
            <person name="Zheng Z."/>
            <person name="Qiu Y."/>
        </authorList>
    </citation>
    <scope>NUCLEOTIDE SEQUENCE [LARGE SCALE GENOMIC DNA]</scope>
    <source>
        <strain evidence="5">F231</strain>
    </source>
</reference>
<evidence type="ECO:0000313" key="5">
    <source>
        <dbReference type="EMBL" id="KAK4775100.1"/>
    </source>
</evidence>
<dbReference type="EMBL" id="JAXQNO010000019">
    <property type="protein sequence ID" value="KAK4775100.1"/>
    <property type="molecule type" value="Genomic_DNA"/>
</dbReference>
<accession>A0AAN7QTH3</accession>
<dbReference type="SUPFAM" id="SSF51126">
    <property type="entry name" value="Pectin lyase-like"/>
    <property type="match status" value="1"/>
</dbReference>
<evidence type="ECO:0000259" key="4">
    <source>
        <dbReference type="Pfam" id="PF01095"/>
    </source>
</evidence>
<evidence type="ECO:0000313" key="6">
    <source>
        <dbReference type="Proteomes" id="UP001346149"/>
    </source>
</evidence>
<sequence>MESYIDGFIDPSGWSVWSGDQGLDTLYYGEYENYGPGSDTDNRVTWPGFHVMDYYDAYNFTVSELITSEEWLDSTSFPYDDGV</sequence>
<dbReference type="InterPro" id="IPR000070">
    <property type="entry name" value="Pectinesterase_cat"/>
</dbReference>
<comment type="caution">
    <text evidence="5">The sequence shown here is derived from an EMBL/GenBank/DDBJ whole genome shotgun (WGS) entry which is preliminary data.</text>
</comment>
<dbReference type="GO" id="GO:0042545">
    <property type="term" value="P:cell wall modification"/>
    <property type="evidence" value="ECO:0007669"/>
    <property type="project" value="InterPro"/>
</dbReference>
<dbReference type="GO" id="GO:0030599">
    <property type="term" value="F:pectinesterase activity"/>
    <property type="evidence" value="ECO:0007669"/>
    <property type="project" value="InterPro"/>
</dbReference>
<dbReference type="InterPro" id="IPR011050">
    <property type="entry name" value="Pectin_lyase_fold/virulence"/>
</dbReference>
<protein>
    <recommendedName>
        <fullName evidence="4">Pectinesterase catalytic domain-containing protein</fullName>
    </recommendedName>
</protein>
<dbReference type="AlphaFoldDB" id="A0AAN7QTH3"/>
<dbReference type="PANTHER" id="PTHR31707">
    <property type="entry name" value="PECTINESTERASE"/>
    <property type="match status" value="1"/>
</dbReference>
<gene>
    <name evidence="5" type="ORF">SAY86_010035</name>
</gene>
<comment type="pathway">
    <text evidence="1">Glycan metabolism; pectin degradation; 2-dehydro-3-deoxy-D-gluconate from pectin: step 1/5.</text>
</comment>
<proteinExistence type="predicted"/>
<dbReference type="InterPro" id="IPR012334">
    <property type="entry name" value="Pectin_lyas_fold"/>
</dbReference>
<dbReference type="Proteomes" id="UP001346149">
    <property type="component" value="Unassembled WGS sequence"/>
</dbReference>
<name>A0AAN7QTH3_TRANT</name>
<dbReference type="Gene3D" id="2.160.20.10">
    <property type="entry name" value="Single-stranded right-handed beta-helix, Pectin lyase-like"/>
    <property type="match status" value="1"/>
</dbReference>
<evidence type="ECO:0000256" key="1">
    <source>
        <dbReference type="ARBA" id="ARBA00005184"/>
    </source>
</evidence>
<evidence type="ECO:0000256" key="2">
    <source>
        <dbReference type="ARBA" id="ARBA00022801"/>
    </source>
</evidence>
<keyword evidence="3" id="KW-0063">Aspartyl esterase</keyword>
<keyword evidence="2" id="KW-0378">Hydrolase</keyword>